<reference evidence="2 3" key="1">
    <citation type="submission" date="2017-11" db="EMBL/GenBank/DDBJ databases">
        <title>De novo assembly and phasing of dikaryotic genomes from two isolates of Puccinia coronata f. sp. avenae, the causal agent of oat crown rust.</title>
        <authorList>
            <person name="Miller M.E."/>
            <person name="Zhang Y."/>
            <person name="Omidvar V."/>
            <person name="Sperschneider J."/>
            <person name="Schwessinger B."/>
            <person name="Raley C."/>
            <person name="Palmer J.M."/>
            <person name="Garnica D."/>
            <person name="Upadhyaya N."/>
            <person name="Rathjen J."/>
            <person name="Taylor J.M."/>
            <person name="Park R.F."/>
            <person name="Dodds P.N."/>
            <person name="Hirsch C.D."/>
            <person name="Kianian S.F."/>
            <person name="Figueroa M."/>
        </authorList>
    </citation>
    <scope>NUCLEOTIDE SEQUENCE [LARGE SCALE GENOMIC DNA]</scope>
    <source>
        <strain evidence="2">12SD80</strain>
    </source>
</reference>
<evidence type="ECO:0000313" key="3">
    <source>
        <dbReference type="Proteomes" id="UP000235392"/>
    </source>
</evidence>
<feature type="compositionally biased region" description="Basic and acidic residues" evidence="1">
    <location>
        <begin position="192"/>
        <end position="218"/>
    </location>
</feature>
<evidence type="ECO:0000256" key="1">
    <source>
        <dbReference type="SAM" id="MobiDB-lite"/>
    </source>
</evidence>
<gene>
    <name evidence="2" type="ORF">PCASD_03034</name>
</gene>
<comment type="caution">
    <text evidence="2">The sequence shown here is derived from an EMBL/GenBank/DDBJ whole genome shotgun (WGS) entry which is preliminary data.</text>
</comment>
<accession>A0A2N5VGR7</accession>
<dbReference type="EMBL" id="PGCI01000018">
    <property type="protein sequence ID" value="PLW49189.1"/>
    <property type="molecule type" value="Genomic_DNA"/>
</dbReference>
<organism evidence="2 3">
    <name type="scientific">Puccinia coronata f. sp. avenae</name>
    <dbReference type="NCBI Taxonomy" id="200324"/>
    <lineage>
        <taxon>Eukaryota</taxon>
        <taxon>Fungi</taxon>
        <taxon>Dikarya</taxon>
        <taxon>Basidiomycota</taxon>
        <taxon>Pucciniomycotina</taxon>
        <taxon>Pucciniomycetes</taxon>
        <taxon>Pucciniales</taxon>
        <taxon>Pucciniaceae</taxon>
        <taxon>Puccinia</taxon>
    </lineage>
</organism>
<protein>
    <submittedName>
        <fullName evidence="2">Uncharacterized protein</fullName>
    </submittedName>
</protein>
<evidence type="ECO:0000313" key="2">
    <source>
        <dbReference type="EMBL" id="PLW49189.1"/>
    </source>
</evidence>
<dbReference type="AlphaFoldDB" id="A0A2N5VGR7"/>
<dbReference type="Proteomes" id="UP000235392">
    <property type="component" value="Unassembled WGS sequence"/>
</dbReference>
<proteinExistence type="predicted"/>
<sequence>MKIQLLIWCEFTIDQHRVGYVPLWEDDPNYIREVQQQMDAGMPLCDCSNCNPAGSERVMEALSMATKDNFDDILQNTYTGPVNVDLTPKYPPRANNPMKRKFTEDDKAEIETFTKHLSNNLHNYYDTEISPDGNLRGADLFDADDCVAILSHMGNIVEPKYLKKIIGAECFKGLARPPRRSPLSGGMTKKAQLAEESRKRSIEKKVARDQKEANALKRREQIAQIMADARASGSK</sequence>
<feature type="region of interest" description="Disordered" evidence="1">
    <location>
        <begin position="178"/>
        <end position="218"/>
    </location>
</feature>
<name>A0A2N5VGR7_9BASI</name>